<gene>
    <name evidence="9" type="ORF">ACFQDM_03835</name>
</gene>
<evidence type="ECO:0000256" key="3">
    <source>
        <dbReference type="ARBA" id="ARBA00022801"/>
    </source>
</evidence>
<proteinExistence type="inferred from homology"/>
<evidence type="ECO:0000256" key="1">
    <source>
        <dbReference type="ARBA" id="ARBA00022670"/>
    </source>
</evidence>
<keyword evidence="5 6" id="KW-0482">Metalloprotease</keyword>
<dbReference type="InterPro" id="IPR001915">
    <property type="entry name" value="Peptidase_M48"/>
</dbReference>
<comment type="similarity">
    <text evidence="6">Belongs to the peptidase M48 family.</text>
</comment>
<keyword evidence="4 6" id="KW-0862">Zinc</keyword>
<evidence type="ECO:0000313" key="10">
    <source>
        <dbReference type="Proteomes" id="UP001596303"/>
    </source>
</evidence>
<keyword evidence="7" id="KW-0812">Transmembrane</keyword>
<feature type="transmembrane region" description="Helical" evidence="7">
    <location>
        <begin position="7"/>
        <end position="25"/>
    </location>
</feature>
<keyword evidence="7" id="KW-0472">Membrane</keyword>
<keyword evidence="3 6" id="KW-0378">Hydrolase</keyword>
<comment type="caution">
    <text evidence="9">The sequence shown here is derived from an EMBL/GenBank/DDBJ whole genome shotgun (WGS) entry which is preliminary data.</text>
</comment>
<organism evidence="9 10">
    <name type="scientific">Ponticaulis profundi</name>
    <dbReference type="NCBI Taxonomy" id="2665222"/>
    <lineage>
        <taxon>Bacteria</taxon>
        <taxon>Pseudomonadati</taxon>
        <taxon>Pseudomonadota</taxon>
        <taxon>Alphaproteobacteria</taxon>
        <taxon>Hyphomonadales</taxon>
        <taxon>Hyphomonadaceae</taxon>
        <taxon>Ponticaulis</taxon>
    </lineage>
</organism>
<evidence type="ECO:0000256" key="7">
    <source>
        <dbReference type="SAM" id="Phobius"/>
    </source>
</evidence>
<evidence type="ECO:0000313" key="9">
    <source>
        <dbReference type="EMBL" id="MFC6197191.1"/>
    </source>
</evidence>
<dbReference type="CDD" id="cd07331">
    <property type="entry name" value="M48C_Oma1_like"/>
    <property type="match status" value="1"/>
</dbReference>
<keyword evidence="1 6" id="KW-0645">Protease</keyword>
<feature type="domain" description="Peptidase M48" evidence="8">
    <location>
        <begin position="116"/>
        <end position="287"/>
    </location>
</feature>
<dbReference type="PANTHER" id="PTHR22726:SF1">
    <property type="entry name" value="METALLOENDOPEPTIDASE OMA1, MITOCHONDRIAL"/>
    <property type="match status" value="1"/>
</dbReference>
<protein>
    <submittedName>
        <fullName evidence="9">M48 family metallopeptidase</fullName>
    </submittedName>
</protein>
<dbReference type="PANTHER" id="PTHR22726">
    <property type="entry name" value="METALLOENDOPEPTIDASE OMA1"/>
    <property type="match status" value="1"/>
</dbReference>
<keyword evidence="10" id="KW-1185">Reference proteome</keyword>
<reference evidence="10" key="1">
    <citation type="journal article" date="2019" name="Int. J. Syst. Evol. Microbiol.">
        <title>The Global Catalogue of Microorganisms (GCM) 10K type strain sequencing project: providing services to taxonomists for standard genome sequencing and annotation.</title>
        <authorList>
            <consortium name="The Broad Institute Genomics Platform"/>
            <consortium name="The Broad Institute Genome Sequencing Center for Infectious Disease"/>
            <person name="Wu L."/>
            <person name="Ma J."/>
        </authorList>
    </citation>
    <scope>NUCLEOTIDE SEQUENCE [LARGE SCALE GENOMIC DNA]</scope>
    <source>
        <strain evidence="10">CGMCC-1.15741</strain>
    </source>
</reference>
<dbReference type="Gene3D" id="3.30.2010.10">
    <property type="entry name" value="Metalloproteases ('zincins'), catalytic domain"/>
    <property type="match status" value="1"/>
</dbReference>
<evidence type="ECO:0000256" key="5">
    <source>
        <dbReference type="ARBA" id="ARBA00023049"/>
    </source>
</evidence>
<evidence type="ECO:0000256" key="2">
    <source>
        <dbReference type="ARBA" id="ARBA00022723"/>
    </source>
</evidence>
<accession>A0ABW1S689</accession>
<dbReference type="EMBL" id="JBHSSW010000004">
    <property type="protein sequence ID" value="MFC6197191.1"/>
    <property type="molecule type" value="Genomic_DNA"/>
</dbReference>
<keyword evidence="2" id="KW-0479">Metal-binding</keyword>
<dbReference type="Pfam" id="PF01435">
    <property type="entry name" value="Peptidase_M48"/>
    <property type="match status" value="1"/>
</dbReference>
<sequence length="303" mass="32911">MFDGLKGRGLLILIGLIGLAVYWFSNQASVGYTDRKQVLTTSIEQENKLGEQAYVQLLAEAGGDVACSRADNACTTANRVFVDTVRRIGNDLRIAAISYEEELLQQGYDIEPKARGFEWQFNVIKSSQPNAFCLPGGYVAVYTGILDVTGNFDGTVTADDVSDPAMLAVVMGHEIAHALARHGGERMSQGRIMQIGQLVVGAASGDGRVMRAFGLAAQTGVLLPFSRQHESEADRIGLELLVRACYDPRQAPELWERMGELGGGQAPPEFMSTHPASARRAENFRKWMPAAIAAYEQNCGPLK</sequence>
<dbReference type="Proteomes" id="UP001596303">
    <property type="component" value="Unassembled WGS sequence"/>
</dbReference>
<dbReference type="InterPro" id="IPR051156">
    <property type="entry name" value="Mito/Outer_Membr_Metalloprot"/>
</dbReference>
<evidence type="ECO:0000256" key="4">
    <source>
        <dbReference type="ARBA" id="ARBA00022833"/>
    </source>
</evidence>
<name>A0ABW1S689_9PROT</name>
<comment type="cofactor">
    <cofactor evidence="6">
        <name>Zn(2+)</name>
        <dbReference type="ChEBI" id="CHEBI:29105"/>
    </cofactor>
    <text evidence="6">Binds 1 zinc ion per subunit.</text>
</comment>
<keyword evidence="7" id="KW-1133">Transmembrane helix</keyword>
<evidence type="ECO:0000259" key="8">
    <source>
        <dbReference type="Pfam" id="PF01435"/>
    </source>
</evidence>
<evidence type="ECO:0000256" key="6">
    <source>
        <dbReference type="RuleBase" id="RU003983"/>
    </source>
</evidence>
<dbReference type="RefSeq" id="WP_377375719.1">
    <property type="nucleotide sequence ID" value="NZ_JBHSSW010000004.1"/>
</dbReference>